<dbReference type="Pfam" id="PF12996">
    <property type="entry name" value="DUF3880"/>
    <property type="match status" value="1"/>
</dbReference>
<dbReference type="KEGG" id="drm:Dred_3252"/>
<dbReference type="STRING" id="349161.Dred_3252"/>
<sequence length="72" mass="8352">MLTVKEYEQGCQKEWGDFVNILFIEIDPQYLLGLPPAFEEHGCEVKILNDIIEEELEQLLSKFRPDLLVTAV</sequence>
<keyword evidence="3" id="KW-1185">Reference proteome</keyword>
<gene>
    <name evidence="2" type="ordered locus">Dred_3252</name>
</gene>
<dbReference type="OrthoDB" id="7019976at2"/>
<organism evidence="2 3">
    <name type="scientific">Desulforamulus reducens (strain ATCC BAA-1160 / DSM 100696 / MI-1)</name>
    <name type="common">Desulfotomaculum reducens</name>
    <dbReference type="NCBI Taxonomy" id="349161"/>
    <lineage>
        <taxon>Bacteria</taxon>
        <taxon>Bacillati</taxon>
        <taxon>Bacillota</taxon>
        <taxon>Clostridia</taxon>
        <taxon>Eubacteriales</taxon>
        <taxon>Peptococcaceae</taxon>
        <taxon>Desulforamulus</taxon>
    </lineage>
</organism>
<name>A4J9J9_DESRM</name>
<evidence type="ECO:0000313" key="3">
    <source>
        <dbReference type="Proteomes" id="UP000001556"/>
    </source>
</evidence>
<dbReference type="EMBL" id="CP000612">
    <property type="protein sequence ID" value="ABO51752.1"/>
    <property type="molecule type" value="Genomic_DNA"/>
</dbReference>
<dbReference type="InterPro" id="IPR024542">
    <property type="entry name" value="YkvP_N"/>
</dbReference>
<dbReference type="Proteomes" id="UP000001556">
    <property type="component" value="Chromosome"/>
</dbReference>
<feature type="domain" description="Spore protein YkvP N-terminal" evidence="1">
    <location>
        <begin position="21"/>
        <end position="70"/>
    </location>
</feature>
<evidence type="ECO:0000259" key="1">
    <source>
        <dbReference type="Pfam" id="PF12996"/>
    </source>
</evidence>
<reference evidence="2 3" key="1">
    <citation type="submission" date="2007-03" db="EMBL/GenBank/DDBJ databases">
        <title>Complete sequence of Desulfotomaculum reducens MI-1.</title>
        <authorList>
            <consortium name="US DOE Joint Genome Institute"/>
            <person name="Copeland A."/>
            <person name="Lucas S."/>
            <person name="Lapidus A."/>
            <person name="Barry K."/>
            <person name="Detter J.C."/>
            <person name="Glavina del Rio T."/>
            <person name="Hammon N."/>
            <person name="Israni S."/>
            <person name="Dalin E."/>
            <person name="Tice H."/>
            <person name="Pitluck S."/>
            <person name="Sims D."/>
            <person name="Brettin T."/>
            <person name="Bruce D."/>
            <person name="Han C."/>
            <person name="Tapia R."/>
            <person name="Schmutz J."/>
            <person name="Larimer F."/>
            <person name="Land M."/>
            <person name="Hauser L."/>
            <person name="Kyrpides N."/>
            <person name="Kim E."/>
            <person name="Tebo B.M."/>
            <person name="Richardson P."/>
        </authorList>
    </citation>
    <scope>NUCLEOTIDE SEQUENCE [LARGE SCALE GENOMIC DNA]</scope>
    <source>
        <strain evidence="2 3">MI-1</strain>
    </source>
</reference>
<dbReference type="HOGENOM" id="CLU_2715844_0_0_9"/>
<proteinExistence type="predicted"/>
<dbReference type="RefSeq" id="WP_011879537.1">
    <property type="nucleotide sequence ID" value="NC_009253.1"/>
</dbReference>
<dbReference type="AlphaFoldDB" id="A4J9J9"/>
<accession>A4J9J9</accession>
<protein>
    <recommendedName>
        <fullName evidence="1">Spore protein YkvP N-terminal domain-containing protein</fullName>
    </recommendedName>
</protein>
<evidence type="ECO:0000313" key="2">
    <source>
        <dbReference type="EMBL" id="ABO51752.1"/>
    </source>
</evidence>